<protein>
    <submittedName>
        <fullName evidence="1">Uncharacterized protein</fullName>
    </submittedName>
</protein>
<name>A0ACB6RDG9_9PLEO</name>
<evidence type="ECO:0000313" key="2">
    <source>
        <dbReference type="Proteomes" id="UP000799755"/>
    </source>
</evidence>
<proteinExistence type="predicted"/>
<gene>
    <name evidence="1" type="ORF">BDR25DRAFT_278094</name>
</gene>
<organism evidence="1 2">
    <name type="scientific">Lindgomyces ingoldianus</name>
    <dbReference type="NCBI Taxonomy" id="673940"/>
    <lineage>
        <taxon>Eukaryota</taxon>
        <taxon>Fungi</taxon>
        <taxon>Dikarya</taxon>
        <taxon>Ascomycota</taxon>
        <taxon>Pezizomycotina</taxon>
        <taxon>Dothideomycetes</taxon>
        <taxon>Pleosporomycetidae</taxon>
        <taxon>Pleosporales</taxon>
        <taxon>Lindgomycetaceae</taxon>
        <taxon>Lindgomyces</taxon>
    </lineage>
</organism>
<dbReference type="Proteomes" id="UP000799755">
    <property type="component" value="Unassembled WGS sequence"/>
</dbReference>
<dbReference type="EMBL" id="MU003494">
    <property type="protein sequence ID" value="KAF2476770.1"/>
    <property type="molecule type" value="Genomic_DNA"/>
</dbReference>
<accession>A0ACB6RDG9</accession>
<keyword evidence="2" id="KW-1185">Reference proteome</keyword>
<sequence>MKECPPGAPASRSTPHRRAGKHRVPKHLQTGTHWDDKTHKELMYAIRSPSRKGLYRKDMPKHEMARALAEDDKLRKRARMKQNKEMEKRMQEVRGKRAEIEKANEQARAMARRERERGKKRADGEEDVSDTTVEKESQVTEYTIQGVEKLGTMASSEDGDTWSESDESSDPGTTPSVSPTFPHQKLRIYEWPLPDMPSPGPPPSPYTPGGTEKQDVSPEVLPFKIPYAVMNLVTSVTRETLELPGRAIPHGVGANFVPKLSQEVIDAARNGCLIRMLRKAKIESGLGWAARTQVQGWNG</sequence>
<evidence type="ECO:0000313" key="1">
    <source>
        <dbReference type="EMBL" id="KAF2476770.1"/>
    </source>
</evidence>
<comment type="caution">
    <text evidence="1">The sequence shown here is derived from an EMBL/GenBank/DDBJ whole genome shotgun (WGS) entry which is preliminary data.</text>
</comment>
<reference evidence="1" key="1">
    <citation type="journal article" date="2020" name="Stud. Mycol.">
        <title>101 Dothideomycetes genomes: a test case for predicting lifestyles and emergence of pathogens.</title>
        <authorList>
            <person name="Haridas S."/>
            <person name="Albert R."/>
            <person name="Binder M."/>
            <person name="Bloem J."/>
            <person name="Labutti K."/>
            <person name="Salamov A."/>
            <person name="Andreopoulos B."/>
            <person name="Baker S."/>
            <person name="Barry K."/>
            <person name="Bills G."/>
            <person name="Bluhm B."/>
            <person name="Cannon C."/>
            <person name="Castanera R."/>
            <person name="Culley D."/>
            <person name="Daum C."/>
            <person name="Ezra D."/>
            <person name="Gonzalez J."/>
            <person name="Henrissat B."/>
            <person name="Kuo A."/>
            <person name="Liang C."/>
            <person name="Lipzen A."/>
            <person name="Lutzoni F."/>
            <person name="Magnuson J."/>
            <person name="Mondo S."/>
            <person name="Nolan M."/>
            <person name="Ohm R."/>
            <person name="Pangilinan J."/>
            <person name="Park H.-J."/>
            <person name="Ramirez L."/>
            <person name="Alfaro M."/>
            <person name="Sun H."/>
            <person name="Tritt A."/>
            <person name="Yoshinaga Y."/>
            <person name="Zwiers L.-H."/>
            <person name="Turgeon B."/>
            <person name="Goodwin S."/>
            <person name="Spatafora J."/>
            <person name="Crous P."/>
            <person name="Grigoriev I."/>
        </authorList>
    </citation>
    <scope>NUCLEOTIDE SEQUENCE</scope>
    <source>
        <strain evidence="1">ATCC 200398</strain>
    </source>
</reference>
<feature type="non-terminal residue" evidence="1">
    <location>
        <position position="299"/>
    </location>
</feature>